<feature type="region of interest" description="Disordered" evidence="8">
    <location>
        <begin position="1"/>
        <end position="27"/>
    </location>
</feature>
<organism evidence="10 11">
    <name type="scientific">Nocardiopsis aegyptia</name>
    <dbReference type="NCBI Taxonomy" id="220378"/>
    <lineage>
        <taxon>Bacteria</taxon>
        <taxon>Bacillati</taxon>
        <taxon>Actinomycetota</taxon>
        <taxon>Actinomycetes</taxon>
        <taxon>Streptosporangiales</taxon>
        <taxon>Nocardiopsidaceae</taxon>
        <taxon>Nocardiopsis</taxon>
    </lineage>
</organism>
<dbReference type="CDD" id="cd06261">
    <property type="entry name" value="TM_PBP2"/>
    <property type="match status" value="1"/>
</dbReference>
<evidence type="ECO:0000313" key="10">
    <source>
        <dbReference type="EMBL" id="NYJ32321.1"/>
    </source>
</evidence>
<keyword evidence="11" id="KW-1185">Reference proteome</keyword>
<feature type="compositionally biased region" description="Low complexity" evidence="8">
    <location>
        <begin position="14"/>
        <end position="23"/>
    </location>
</feature>
<comment type="similarity">
    <text evidence="7">Belongs to the binding-protein-dependent transport system permease family.</text>
</comment>
<dbReference type="PROSITE" id="PS50928">
    <property type="entry name" value="ABC_TM1"/>
    <property type="match status" value="1"/>
</dbReference>
<dbReference type="InterPro" id="IPR035906">
    <property type="entry name" value="MetI-like_sf"/>
</dbReference>
<dbReference type="Gene3D" id="1.10.3720.10">
    <property type="entry name" value="MetI-like"/>
    <property type="match status" value="1"/>
</dbReference>
<feature type="transmembrane region" description="Helical" evidence="7">
    <location>
        <begin position="92"/>
        <end position="119"/>
    </location>
</feature>
<keyword evidence="5 7" id="KW-1133">Transmembrane helix</keyword>
<evidence type="ECO:0000256" key="2">
    <source>
        <dbReference type="ARBA" id="ARBA00022448"/>
    </source>
</evidence>
<gene>
    <name evidence="10" type="ORF">HNR10_000202</name>
</gene>
<feature type="transmembrane region" description="Helical" evidence="7">
    <location>
        <begin position="37"/>
        <end position="63"/>
    </location>
</feature>
<dbReference type="GO" id="GO:0005886">
    <property type="term" value="C:plasma membrane"/>
    <property type="evidence" value="ECO:0007669"/>
    <property type="project" value="UniProtKB-SubCell"/>
</dbReference>
<dbReference type="SUPFAM" id="SSF161098">
    <property type="entry name" value="MetI-like"/>
    <property type="match status" value="1"/>
</dbReference>
<keyword evidence="4 7" id="KW-0812">Transmembrane</keyword>
<evidence type="ECO:0000256" key="7">
    <source>
        <dbReference type="RuleBase" id="RU363032"/>
    </source>
</evidence>
<sequence>MRALPQNRPARLGSAPTAPASSPRRARSVRHVGRPGGAWAVPALLYFGMFAALPMVLVAYLSLTSWGGLGTPEFVGLENWSRLAGDPVMRRAVWLSLVLTVLNWIVQTPIALLLGVWAAGPQRNRAVLSAIFFLPLLLSSAAIAIIWRALLDPNFGPLAWLGPRLGLGSVDVLGGPTSAFAMIVFVTAWQFIPLHMLLYQGGARQIPASLYEAARIDGAGMLRSFWHITLPQLRHTITTSSVLMVVGSLTYFDTVLILTGGGPGTDTTIVPFLMYRAGFRSWELGYASAIAFTLVVVATVIALLLVRFTGFGSMRSTREGM</sequence>
<comment type="subcellular location">
    <subcellularLocation>
        <location evidence="1 7">Cell membrane</location>
        <topology evidence="1 7">Multi-pass membrane protein</topology>
    </subcellularLocation>
</comment>
<reference evidence="10 11" key="1">
    <citation type="submission" date="2020-07" db="EMBL/GenBank/DDBJ databases">
        <title>Sequencing the genomes of 1000 actinobacteria strains.</title>
        <authorList>
            <person name="Klenk H.-P."/>
        </authorList>
    </citation>
    <scope>NUCLEOTIDE SEQUENCE [LARGE SCALE GENOMIC DNA]</scope>
    <source>
        <strain evidence="10 11">DSM 44442</strain>
    </source>
</reference>
<dbReference type="InterPro" id="IPR051393">
    <property type="entry name" value="ABC_transporter_permease"/>
</dbReference>
<evidence type="ECO:0000256" key="5">
    <source>
        <dbReference type="ARBA" id="ARBA00022989"/>
    </source>
</evidence>
<feature type="transmembrane region" description="Helical" evidence="7">
    <location>
        <begin position="126"/>
        <end position="150"/>
    </location>
</feature>
<evidence type="ECO:0000256" key="1">
    <source>
        <dbReference type="ARBA" id="ARBA00004651"/>
    </source>
</evidence>
<comment type="caution">
    <text evidence="10">The sequence shown here is derived from an EMBL/GenBank/DDBJ whole genome shotgun (WGS) entry which is preliminary data.</text>
</comment>
<accession>A0A7Z0EHY0</accession>
<feature type="domain" description="ABC transmembrane type-1" evidence="9">
    <location>
        <begin position="93"/>
        <end position="305"/>
    </location>
</feature>
<keyword evidence="6 7" id="KW-0472">Membrane</keyword>
<evidence type="ECO:0000256" key="8">
    <source>
        <dbReference type="SAM" id="MobiDB-lite"/>
    </source>
</evidence>
<evidence type="ECO:0000256" key="3">
    <source>
        <dbReference type="ARBA" id="ARBA00022475"/>
    </source>
</evidence>
<proteinExistence type="inferred from homology"/>
<dbReference type="Proteomes" id="UP000572051">
    <property type="component" value="Unassembled WGS sequence"/>
</dbReference>
<keyword evidence="2 7" id="KW-0813">Transport</keyword>
<evidence type="ECO:0000259" key="9">
    <source>
        <dbReference type="PROSITE" id="PS50928"/>
    </source>
</evidence>
<dbReference type="EMBL" id="JACCFS010000001">
    <property type="protein sequence ID" value="NYJ32321.1"/>
    <property type="molecule type" value="Genomic_DNA"/>
</dbReference>
<feature type="transmembrane region" description="Helical" evidence="7">
    <location>
        <begin position="179"/>
        <end position="199"/>
    </location>
</feature>
<evidence type="ECO:0000256" key="6">
    <source>
        <dbReference type="ARBA" id="ARBA00023136"/>
    </source>
</evidence>
<feature type="transmembrane region" description="Helical" evidence="7">
    <location>
        <begin position="242"/>
        <end position="264"/>
    </location>
</feature>
<dbReference type="PANTHER" id="PTHR30193:SF37">
    <property type="entry name" value="INNER MEMBRANE ABC TRANSPORTER PERMEASE PROTEIN YCJO"/>
    <property type="match status" value="1"/>
</dbReference>
<dbReference type="Pfam" id="PF00528">
    <property type="entry name" value="BPD_transp_1"/>
    <property type="match status" value="1"/>
</dbReference>
<evidence type="ECO:0000256" key="4">
    <source>
        <dbReference type="ARBA" id="ARBA00022692"/>
    </source>
</evidence>
<feature type="transmembrane region" description="Helical" evidence="7">
    <location>
        <begin position="284"/>
        <end position="306"/>
    </location>
</feature>
<name>A0A7Z0EHY0_9ACTN</name>
<protein>
    <submittedName>
        <fullName evidence="10">Xylobiose transport system permease protein</fullName>
    </submittedName>
</protein>
<dbReference type="PANTHER" id="PTHR30193">
    <property type="entry name" value="ABC TRANSPORTER PERMEASE PROTEIN"/>
    <property type="match status" value="1"/>
</dbReference>
<evidence type="ECO:0000313" key="11">
    <source>
        <dbReference type="Proteomes" id="UP000572051"/>
    </source>
</evidence>
<dbReference type="InterPro" id="IPR000515">
    <property type="entry name" value="MetI-like"/>
</dbReference>
<dbReference type="GO" id="GO:0055085">
    <property type="term" value="P:transmembrane transport"/>
    <property type="evidence" value="ECO:0007669"/>
    <property type="project" value="InterPro"/>
</dbReference>
<dbReference type="AlphaFoldDB" id="A0A7Z0EHY0"/>
<keyword evidence="3" id="KW-1003">Cell membrane</keyword>